<reference evidence="1 2" key="1">
    <citation type="submission" date="2019-09" db="EMBL/GenBank/DDBJ databases">
        <title>Distinct polysaccharide growth profiles of human intestinal Prevotella copri isolates.</title>
        <authorList>
            <person name="Fehlner-Peach H."/>
            <person name="Magnabosco C."/>
            <person name="Raghavan V."/>
            <person name="Scher J.U."/>
            <person name="Tett A."/>
            <person name="Cox L.M."/>
            <person name="Gottsegen C."/>
            <person name="Watters A."/>
            <person name="Wiltshire- Gordon J.D."/>
            <person name="Segata N."/>
            <person name="Bonneau R."/>
            <person name="Littman D.R."/>
        </authorList>
    </citation>
    <scope>NUCLEOTIDE SEQUENCE [LARGE SCALE GENOMIC DNA]</scope>
    <source>
        <strain evidence="2">iAA917</strain>
    </source>
</reference>
<evidence type="ECO:0000313" key="2">
    <source>
        <dbReference type="Proteomes" id="UP000477980"/>
    </source>
</evidence>
<dbReference type="Proteomes" id="UP000477980">
    <property type="component" value="Unassembled WGS sequence"/>
</dbReference>
<protein>
    <submittedName>
        <fullName evidence="1">Uncharacterized protein</fullName>
    </submittedName>
</protein>
<dbReference type="RefSeq" id="WP_153089438.1">
    <property type="nucleotide sequence ID" value="NZ_VZAH01000058.1"/>
</dbReference>
<proteinExistence type="predicted"/>
<organism evidence="1 2">
    <name type="scientific">Segatella copri</name>
    <dbReference type="NCBI Taxonomy" id="165179"/>
    <lineage>
        <taxon>Bacteria</taxon>
        <taxon>Pseudomonadati</taxon>
        <taxon>Bacteroidota</taxon>
        <taxon>Bacteroidia</taxon>
        <taxon>Bacteroidales</taxon>
        <taxon>Prevotellaceae</taxon>
        <taxon>Segatella</taxon>
    </lineage>
</organism>
<evidence type="ECO:0000313" key="1">
    <source>
        <dbReference type="EMBL" id="MQP13932.1"/>
    </source>
</evidence>
<dbReference type="OrthoDB" id="9881595at2"/>
<comment type="caution">
    <text evidence="1">The sequence shown here is derived from an EMBL/GenBank/DDBJ whole genome shotgun (WGS) entry which is preliminary data.</text>
</comment>
<accession>A0A6G1VLN1</accession>
<name>A0A6G1VLN1_9BACT</name>
<dbReference type="EMBL" id="VZAH01000058">
    <property type="protein sequence ID" value="MQP13932.1"/>
    <property type="molecule type" value="Genomic_DNA"/>
</dbReference>
<dbReference type="AlphaFoldDB" id="A0A6G1VLN1"/>
<sequence>MEPNNTQHKSFLWHLDFEPFTWHTFYGEQCPPFVTEENKEAWRRYLTKVIKKHLKAEVMNTPEFRDIELQIREEKLLRIKWDEQRKRSMEKQRYRAKMERPRINYIPKGLSVDYEEEYSKYLMQEVSFEPRDNDDFTAQLRLLERWHKKSIPQILEKNRPDAAYAIAMTLCKHIPLLINRDDIQELVGEYKRRIGKLIFDSYQALVETVKIWNHEEKRQEVCRYIKETAGQYPNHRGMKKKLMDLMPETPFEGEPMAVTREPNDMEKALL</sequence>
<gene>
    <name evidence="1" type="ORF">F7D25_05820</name>
</gene>